<sequence length="132" mass="14484">MESRRQTDRQTDRQMSADNIALGFGPPEYFCLQVAGSPYRMASTVHQTWGNFFFPQNRLPPSASAGLGLTPAGTFNPFPPLYKAFPECRLPPSASAGLGLTPARSLYRKFSRRVGCLPARPLASALRRLAPL</sequence>
<proteinExistence type="predicted"/>
<name>A0ACB1MK04_RANTA</name>
<evidence type="ECO:0000313" key="2">
    <source>
        <dbReference type="Proteomes" id="UP001162501"/>
    </source>
</evidence>
<evidence type="ECO:0000313" key="1">
    <source>
        <dbReference type="EMBL" id="CAN0498624.1"/>
    </source>
</evidence>
<reference evidence="1" key="1">
    <citation type="submission" date="2025-03" db="EMBL/GenBank/DDBJ databases">
        <authorList>
            <consortium name="ELIXIR-Norway"/>
            <consortium name="Elixir Norway"/>
        </authorList>
    </citation>
    <scope>NUCLEOTIDE SEQUENCE</scope>
</reference>
<dbReference type="Proteomes" id="UP001162501">
    <property type="component" value="Chromosome 34"/>
</dbReference>
<gene>
    <name evidence="1" type="ORF">MRATA1EN22A_LOCUS22100</name>
</gene>
<organism evidence="1 2">
    <name type="scientific">Rangifer tarandus platyrhynchus</name>
    <name type="common">Svalbard reindeer</name>
    <dbReference type="NCBI Taxonomy" id="3082113"/>
    <lineage>
        <taxon>Eukaryota</taxon>
        <taxon>Metazoa</taxon>
        <taxon>Chordata</taxon>
        <taxon>Craniata</taxon>
        <taxon>Vertebrata</taxon>
        <taxon>Euteleostomi</taxon>
        <taxon>Mammalia</taxon>
        <taxon>Eutheria</taxon>
        <taxon>Laurasiatheria</taxon>
        <taxon>Artiodactyla</taxon>
        <taxon>Ruminantia</taxon>
        <taxon>Pecora</taxon>
        <taxon>Cervidae</taxon>
        <taxon>Odocoileinae</taxon>
        <taxon>Rangifer</taxon>
    </lineage>
</organism>
<dbReference type="EMBL" id="OZ243562">
    <property type="protein sequence ID" value="CAN0498624.1"/>
    <property type="molecule type" value="Genomic_DNA"/>
</dbReference>
<protein>
    <submittedName>
        <fullName evidence="1">Uncharacterized protein</fullName>
    </submittedName>
</protein>
<accession>A0ACB1MK04</accession>